<dbReference type="Gene3D" id="2.60.40.2070">
    <property type="match status" value="1"/>
</dbReference>
<dbReference type="Proteomes" id="UP001187066">
    <property type="component" value="Unassembled WGS sequence"/>
</dbReference>
<dbReference type="PANTHER" id="PTHR30451">
    <property type="entry name" value="OUTER MEMBRANE USHER PROTEIN"/>
    <property type="match status" value="1"/>
</dbReference>
<dbReference type="InterPro" id="IPR025949">
    <property type="entry name" value="PapC-like_C"/>
</dbReference>
<dbReference type="Gene3D" id="2.60.40.3110">
    <property type="match status" value="1"/>
</dbReference>
<evidence type="ECO:0000256" key="2">
    <source>
        <dbReference type="ARBA" id="ARBA00008064"/>
    </source>
</evidence>
<keyword evidence="5" id="KW-0812">Transmembrane</keyword>
<dbReference type="Pfam" id="PF13953">
    <property type="entry name" value="PapC_C"/>
    <property type="match status" value="1"/>
</dbReference>
<feature type="domain" description="PapC-like C-terminal" evidence="10">
    <location>
        <begin position="757"/>
        <end position="818"/>
    </location>
</feature>
<sequence length="837" mass="90943">MKPAKIAACVLLGMINAHQAKAAAQGEAFTFDPSLFLGSGFGEGIERFNQENAVVAGRYSVDIWLNNQFVQQDEIPFRALPSGEVVPCLSAALWQNQGVSLKPETDAQCLYPQAVVEGARWELATAELKLSLYVPQAALRKGPADAVPASQWNAGESVLFTNYNANFYSSSGNGSRSDYGWLGLNSGINLGLWQFRQQSSASISRFNDRQTQKWDNLQTWVQRPIATLGSTLTLGESYTAGNLLGSVAFTGVKLQTDERMQPQSRRGYAPEIRGTATSPARVVVSQNGRKIYETSVPEGPFLIDTLANSAWEGDLQVDVIEAQGKRSQFTVPFASVPLSMRPGTWRYSSVLGAARDYPQVNNRFADFTLEHGWSNTLTLNSAARVGEKYQALVAGGVVATRFGAFGSDVTASRASIAGQTEQGWRWQTNWSRTFAPTGTHVALAGYRYSTAGYRDFSDVLAQRRWQHDASWRSDTLNQRNQFTATLNQSLGELGNLWFSGSTMDYYDNRGRSTQLQMGYSTQIGRANLNFTVSRQQSWWMMRSGDTRARQRDGQKENLFTLTLSLPLSMGQRDHYASWSASRGQQAGAASQLSLTGPLDKQETLSYAVSAGWQQGKDGNAAQNNWSATLQKMSNFGTLNGSYARASNYQQWSGGVRGAVVLHGGGLTTGPWLGETFALIEADGAQGARVSSTQNAVVDGNGYALVPSLTPYRYNTISLDSQALDNQTELQESQQRIAPWAGAAVKLKFATLQGHALLISLKPQSAQGITLGAEVKDSQGAIVGMVGQGLQAYARVTQPQGRISIERDGGPPCLVTYHLVPAQINQPLIPLTGACESP</sequence>
<evidence type="ECO:0000256" key="8">
    <source>
        <dbReference type="ARBA" id="ARBA00023237"/>
    </source>
</evidence>
<comment type="caution">
    <text evidence="12">The sequence shown here is derived from an EMBL/GenBank/DDBJ whole genome shotgun (WGS) entry which is preliminary data.</text>
</comment>
<comment type="subcellular location">
    <subcellularLocation>
        <location evidence="1">Cell outer membrane</location>
        <topology evidence="1">Multi-pass membrane protein</topology>
    </subcellularLocation>
</comment>
<evidence type="ECO:0000256" key="1">
    <source>
        <dbReference type="ARBA" id="ARBA00004571"/>
    </source>
</evidence>
<evidence type="ECO:0000256" key="7">
    <source>
        <dbReference type="ARBA" id="ARBA00023136"/>
    </source>
</evidence>
<evidence type="ECO:0000256" key="4">
    <source>
        <dbReference type="ARBA" id="ARBA00022452"/>
    </source>
</evidence>
<feature type="domain" description="PapC N-terminal" evidence="11">
    <location>
        <begin position="31"/>
        <end position="166"/>
    </location>
</feature>
<dbReference type="EMBL" id="JAWLOF010000002">
    <property type="protein sequence ID" value="MDV7021801.1"/>
    <property type="molecule type" value="Genomic_DNA"/>
</dbReference>
<evidence type="ECO:0000256" key="5">
    <source>
        <dbReference type="ARBA" id="ARBA00022692"/>
    </source>
</evidence>
<keyword evidence="4" id="KW-1134">Transmembrane beta strand</keyword>
<keyword evidence="8" id="KW-0998">Cell outer membrane</keyword>
<evidence type="ECO:0000313" key="13">
    <source>
        <dbReference type="Proteomes" id="UP001187066"/>
    </source>
</evidence>
<evidence type="ECO:0000256" key="9">
    <source>
        <dbReference type="SAM" id="SignalP"/>
    </source>
</evidence>
<evidence type="ECO:0000313" key="12">
    <source>
        <dbReference type="EMBL" id="MDV7021801.1"/>
    </source>
</evidence>
<dbReference type="Gene3D" id="3.10.20.410">
    <property type="match status" value="1"/>
</dbReference>
<evidence type="ECO:0000256" key="3">
    <source>
        <dbReference type="ARBA" id="ARBA00022448"/>
    </source>
</evidence>
<keyword evidence="6 9" id="KW-0732">Signal</keyword>
<evidence type="ECO:0000259" key="11">
    <source>
        <dbReference type="Pfam" id="PF13954"/>
    </source>
</evidence>
<dbReference type="SUPFAM" id="SSF141729">
    <property type="entry name" value="FimD N-terminal domain-like"/>
    <property type="match status" value="1"/>
</dbReference>
<evidence type="ECO:0000256" key="6">
    <source>
        <dbReference type="ARBA" id="ARBA00022729"/>
    </source>
</evidence>
<dbReference type="InterPro" id="IPR037224">
    <property type="entry name" value="PapC_N_sf"/>
</dbReference>
<accession>A0ABU4DY69</accession>
<dbReference type="Pfam" id="PF13954">
    <property type="entry name" value="PapC_N"/>
    <property type="match status" value="1"/>
</dbReference>
<feature type="chain" id="PRO_5045372002" evidence="9">
    <location>
        <begin position="23"/>
        <end position="837"/>
    </location>
</feature>
<gene>
    <name evidence="12" type="ORF">R4P48_03780</name>
</gene>
<keyword evidence="13" id="KW-1185">Reference proteome</keyword>
<protein>
    <submittedName>
        <fullName evidence="12">Fimbria/pilus outer membrane usher protein</fullName>
    </submittedName>
</protein>
<dbReference type="InterPro" id="IPR042186">
    <property type="entry name" value="FimD_plug_dom"/>
</dbReference>
<dbReference type="InterPro" id="IPR043142">
    <property type="entry name" value="PapC-like_C_sf"/>
</dbReference>
<dbReference type="InterPro" id="IPR000015">
    <property type="entry name" value="Fimb_usher"/>
</dbReference>
<evidence type="ECO:0000259" key="10">
    <source>
        <dbReference type="Pfam" id="PF13953"/>
    </source>
</evidence>
<dbReference type="RefSeq" id="WP_317677643.1">
    <property type="nucleotide sequence ID" value="NZ_JAWLOF010000002.1"/>
</dbReference>
<keyword evidence="3" id="KW-0813">Transport</keyword>
<dbReference type="InterPro" id="IPR025885">
    <property type="entry name" value="PapC_N"/>
</dbReference>
<name>A0ABU4DY69_9ENTR</name>
<dbReference type="PANTHER" id="PTHR30451:SF20">
    <property type="entry name" value="FIMBRIAE USHER"/>
    <property type="match status" value="1"/>
</dbReference>
<dbReference type="Pfam" id="PF00577">
    <property type="entry name" value="Usher"/>
    <property type="match status" value="1"/>
</dbReference>
<dbReference type="Gene3D" id="2.60.40.2610">
    <property type="entry name" value="Outer membrane usher protein FimD, plug domain"/>
    <property type="match status" value="1"/>
</dbReference>
<comment type="similarity">
    <text evidence="2">Belongs to the fimbrial export usher family.</text>
</comment>
<reference evidence="12 13" key="1">
    <citation type="submission" date="2023-10" db="EMBL/GenBank/DDBJ databases">
        <authorList>
            <person name="Dale J."/>
        </authorList>
    </citation>
    <scope>NUCLEOTIDE SEQUENCE [LARGE SCALE GENOMIC DNA]</scope>
    <source>
        <strain evidence="12 13">2023EL-00970</strain>
    </source>
</reference>
<feature type="signal peptide" evidence="9">
    <location>
        <begin position="1"/>
        <end position="22"/>
    </location>
</feature>
<proteinExistence type="inferred from homology"/>
<keyword evidence="7" id="KW-0472">Membrane</keyword>
<organism evidence="12 13">
    <name type="scientific">Atlantibacter subterraneus</name>
    <dbReference type="NCBI Taxonomy" id="255519"/>
    <lineage>
        <taxon>Bacteria</taxon>
        <taxon>Pseudomonadati</taxon>
        <taxon>Pseudomonadota</taxon>
        <taxon>Gammaproteobacteria</taxon>
        <taxon>Enterobacterales</taxon>
        <taxon>Enterobacteriaceae</taxon>
        <taxon>Atlantibacter</taxon>
    </lineage>
</organism>